<dbReference type="InterPro" id="IPR029058">
    <property type="entry name" value="AB_hydrolase_fold"/>
</dbReference>
<name>A0A8E2B156_9APHY</name>
<evidence type="ECO:0008006" key="3">
    <source>
        <dbReference type="Google" id="ProtNLM"/>
    </source>
</evidence>
<protein>
    <recommendedName>
        <fullName evidence="3">AB hydrolase-1 domain-containing protein</fullName>
    </recommendedName>
</protein>
<gene>
    <name evidence="1" type="ORF">OBBRIDRAFT_833925</name>
</gene>
<organism evidence="1 2">
    <name type="scientific">Obba rivulosa</name>
    <dbReference type="NCBI Taxonomy" id="1052685"/>
    <lineage>
        <taxon>Eukaryota</taxon>
        <taxon>Fungi</taxon>
        <taxon>Dikarya</taxon>
        <taxon>Basidiomycota</taxon>
        <taxon>Agaricomycotina</taxon>
        <taxon>Agaricomycetes</taxon>
        <taxon>Polyporales</taxon>
        <taxon>Gelatoporiaceae</taxon>
        <taxon>Obba</taxon>
    </lineage>
</organism>
<reference evidence="1 2" key="1">
    <citation type="submission" date="2016-07" db="EMBL/GenBank/DDBJ databases">
        <title>Draft genome of the white-rot fungus Obba rivulosa 3A-2.</title>
        <authorList>
            <consortium name="DOE Joint Genome Institute"/>
            <person name="Miettinen O."/>
            <person name="Riley R."/>
            <person name="Acob R."/>
            <person name="Barry K."/>
            <person name="Cullen D."/>
            <person name="De Vries R."/>
            <person name="Hainaut M."/>
            <person name="Hatakka A."/>
            <person name="Henrissat B."/>
            <person name="Hilden K."/>
            <person name="Kuo R."/>
            <person name="Labutti K."/>
            <person name="Lipzen A."/>
            <person name="Makela M.R."/>
            <person name="Sandor L."/>
            <person name="Spatafora J.W."/>
            <person name="Grigoriev I.V."/>
            <person name="Hibbett D.S."/>
        </authorList>
    </citation>
    <scope>NUCLEOTIDE SEQUENCE [LARGE SCALE GENOMIC DNA]</scope>
    <source>
        <strain evidence="1 2">3A-2</strain>
    </source>
</reference>
<dbReference type="EMBL" id="KV722379">
    <property type="protein sequence ID" value="OCH91802.1"/>
    <property type="molecule type" value="Genomic_DNA"/>
</dbReference>
<dbReference type="AlphaFoldDB" id="A0A8E2B156"/>
<dbReference type="Gene3D" id="3.40.50.1820">
    <property type="entry name" value="alpha/beta hydrolase"/>
    <property type="match status" value="1"/>
</dbReference>
<keyword evidence="2" id="KW-1185">Reference proteome</keyword>
<proteinExistence type="predicted"/>
<evidence type="ECO:0000313" key="1">
    <source>
        <dbReference type="EMBL" id="OCH91802.1"/>
    </source>
</evidence>
<dbReference type="SUPFAM" id="SSF53474">
    <property type="entry name" value="alpha/beta-Hydrolases"/>
    <property type="match status" value="1"/>
</dbReference>
<accession>A0A8E2B156</accession>
<dbReference type="Proteomes" id="UP000250043">
    <property type="component" value="Unassembled WGS sequence"/>
</dbReference>
<evidence type="ECO:0000313" key="2">
    <source>
        <dbReference type="Proteomes" id="UP000250043"/>
    </source>
</evidence>
<dbReference type="OrthoDB" id="5311491at2759"/>
<sequence length="371" mass="40920">MPLAPVDNEGTELHCEDSGPPAGLTDYVTLVICHGTVFHSGAFKPMFAHAPEHNMRIILVNLRDYPGSTPYSPAEKDIMFGQDYENKADFLQARGFEIAALLEWLIKKEDLPPIRSGSTAEGVKPFGGVALLGWSSGSATVLSLVANADKLSSETHVLLDGYLRTCFLWDPPSYACGSPLPAIDEYYSIVRDPTLTPNEIAEAIPVWVFAYYNHDPAVLDSLEDISLSRLAIGLSSQPLSAPLPTTQTFTPDEYNAIIDLPKALSSHVPFILMDGSIFQGNARRALSEKAVWPRLKIALVWFDMTLGDVILGAWYVLQLWKETENGRDFSSRRVRNVNHFSAALERTQESSDDAPGHDEVTLYTLAHMEVL</sequence>